<organism evidence="1 2">
    <name type="scientific">Diaporthe vaccinii</name>
    <dbReference type="NCBI Taxonomy" id="105482"/>
    <lineage>
        <taxon>Eukaryota</taxon>
        <taxon>Fungi</taxon>
        <taxon>Dikarya</taxon>
        <taxon>Ascomycota</taxon>
        <taxon>Pezizomycotina</taxon>
        <taxon>Sordariomycetes</taxon>
        <taxon>Sordariomycetidae</taxon>
        <taxon>Diaporthales</taxon>
        <taxon>Diaporthaceae</taxon>
        <taxon>Diaporthe</taxon>
        <taxon>Diaporthe eres species complex</taxon>
    </lineage>
</organism>
<keyword evidence="2" id="KW-1185">Reference proteome</keyword>
<sequence length="263" mass="28961">MFPCLSSASYSMPQNTHLYVCLAEESTAPRQIFWCTKCHRRVVHRRSTCLTPRYRTSAYPFSFLARTFVFESGEKLTRGRKQEPENQRIPSVPNMYKASDGLLIPALRGIKRRLQNRCPQTVAVVVESAVEPQKTANAVVIVVVVEVIVILVLVAVKSSSHSISTACGGGWRSANPSNRGCAVAQDRSSSRVWSTQEAQNCSRAHSVNVVHHWLFVPGRQCHAALSDVAHELALPVWCAHAQTSLGSHKTLSIVDISICSATP</sequence>
<dbReference type="Proteomes" id="UP001600888">
    <property type="component" value="Unassembled WGS sequence"/>
</dbReference>
<reference evidence="1 2" key="1">
    <citation type="submission" date="2024-03" db="EMBL/GenBank/DDBJ databases">
        <title>A high-quality draft genome sequence of Diaporthe vaccinii, a causative agent of upright dieback and viscid rot disease in cranberry plants.</title>
        <authorList>
            <person name="Sarrasin M."/>
            <person name="Lang B.F."/>
            <person name="Burger G."/>
        </authorList>
    </citation>
    <scope>NUCLEOTIDE SEQUENCE [LARGE SCALE GENOMIC DNA]</scope>
    <source>
        <strain evidence="1 2">IS7</strain>
    </source>
</reference>
<accession>A0ABR4ESD5</accession>
<evidence type="ECO:0000313" key="2">
    <source>
        <dbReference type="Proteomes" id="UP001600888"/>
    </source>
</evidence>
<gene>
    <name evidence="1" type="ORF">FJTKL_08276</name>
</gene>
<proteinExistence type="predicted"/>
<protein>
    <submittedName>
        <fullName evidence="1">Uncharacterized protein</fullName>
    </submittedName>
</protein>
<comment type="caution">
    <text evidence="1">The sequence shown here is derived from an EMBL/GenBank/DDBJ whole genome shotgun (WGS) entry which is preliminary data.</text>
</comment>
<evidence type="ECO:0000313" key="1">
    <source>
        <dbReference type="EMBL" id="KAL2285345.1"/>
    </source>
</evidence>
<name>A0ABR4ESD5_9PEZI</name>
<dbReference type="EMBL" id="JBAWTH010000031">
    <property type="protein sequence ID" value="KAL2285345.1"/>
    <property type="molecule type" value="Genomic_DNA"/>
</dbReference>